<evidence type="ECO:0000256" key="5">
    <source>
        <dbReference type="ARBA" id="ARBA00023004"/>
    </source>
</evidence>
<accession>A0A1H5H3X2</accession>
<dbReference type="GO" id="GO:0009055">
    <property type="term" value="F:electron transfer activity"/>
    <property type="evidence" value="ECO:0007669"/>
    <property type="project" value="InterPro"/>
</dbReference>
<name>A0A1H5H3X2_9BRAD</name>
<keyword evidence="5 6" id="KW-0408">Iron</keyword>
<dbReference type="AlphaFoldDB" id="A0A1H5H3X2"/>
<dbReference type="SUPFAM" id="SSF46626">
    <property type="entry name" value="Cytochrome c"/>
    <property type="match status" value="2"/>
</dbReference>
<keyword evidence="1" id="KW-0813">Transport</keyword>
<evidence type="ECO:0000256" key="6">
    <source>
        <dbReference type="PROSITE-ProRule" id="PRU00433"/>
    </source>
</evidence>
<dbReference type="Gene3D" id="1.10.760.10">
    <property type="entry name" value="Cytochrome c-like domain"/>
    <property type="match status" value="2"/>
</dbReference>
<evidence type="ECO:0000256" key="2">
    <source>
        <dbReference type="ARBA" id="ARBA00022617"/>
    </source>
</evidence>
<organism evidence="9 10">
    <name type="scientific">Bradyrhizobium lablabi</name>
    <dbReference type="NCBI Taxonomy" id="722472"/>
    <lineage>
        <taxon>Bacteria</taxon>
        <taxon>Pseudomonadati</taxon>
        <taxon>Pseudomonadota</taxon>
        <taxon>Alphaproteobacteria</taxon>
        <taxon>Hyphomicrobiales</taxon>
        <taxon>Nitrobacteraceae</taxon>
        <taxon>Bradyrhizobium</taxon>
    </lineage>
</organism>
<feature type="signal peptide" evidence="7">
    <location>
        <begin position="1"/>
        <end position="27"/>
    </location>
</feature>
<evidence type="ECO:0000259" key="8">
    <source>
        <dbReference type="PROSITE" id="PS51007"/>
    </source>
</evidence>
<evidence type="ECO:0000256" key="1">
    <source>
        <dbReference type="ARBA" id="ARBA00022448"/>
    </source>
</evidence>
<protein>
    <submittedName>
        <fullName evidence="9">Cytochrome c553</fullName>
    </submittedName>
</protein>
<keyword evidence="4" id="KW-0249">Electron transport</keyword>
<evidence type="ECO:0000313" key="10">
    <source>
        <dbReference type="Proteomes" id="UP000183208"/>
    </source>
</evidence>
<dbReference type="EMBL" id="FNTI01000001">
    <property type="protein sequence ID" value="SEE22444.1"/>
    <property type="molecule type" value="Genomic_DNA"/>
</dbReference>
<feature type="chain" id="PRO_5010332808" evidence="7">
    <location>
        <begin position="28"/>
        <end position="330"/>
    </location>
</feature>
<dbReference type="PANTHER" id="PTHR33751:SF9">
    <property type="entry name" value="CYTOCHROME C4"/>
    <property type="match status" value="1"/>
</dbReference>
<evidence type="ECO:0000256" key="7">
    <source>
        <dbReference type="SAM" id="SignalP"/>
    </source>
</evidence>
<dbReference type="GO" id="GO:0020037">
    <property type="term" value="F:heme binding"/>
    <property type="evidence" value="ECO:0007669"/>
    <property type="project" value="InterPro"/>
</dbReference>
<keyword evidence="2 6" id="KW-0349">Heme</keyword>
<reference evidence="9 10" key="1">
    <citation type="submission" date="2016-10" db="EMBL/GenBank/DDBJ databases">
        <authorList>
            <person name="de Groot N.N."/>
        </authorList>
    </citation>
    <scope>NUCLEOTIDE SEQUENCE [LARGE SCALE GENOMIC DNA]</scope>
    <source>
        <strain evidence="9 10">GAS522</strain>
    </source>
</reference>
<dbReference type="InterPro" id="IPR050597">
    <property type="entry name" value="Cytochrome_c_Oxidase_Subunit"/>
</dbReference>
<dbReference type="PROSITE" id="PS51007">
    <property type="entry name" value="CYTC"/>
    <property type="match status" value="2"/>
</dbReference>
<evidence type="ECO:0000256" key="3">
    <source>
        <dbReference type="ARBA" id="ARBA00022723"/>
    </source>
</evidence>
<keyword evidence="7" id="KW-0732">Signal</keyword>
<evidence type="ECO:0000313" key="9">
    <source>
        <dbReference type="EMBL" id="SEE22444.1"/>
    </source>
</evidence>
<sequence>MNSRMNFVLVTLVSLAVAITYHHNAVAKTPASATDQFPAWAYPWAPDFKPAPDDGIPKHVPDSDAAFTITQERDLFFVPDWHPADHPPMPEAVVHGRRPDARACGSCHRASGTGGPENASLAGLPADYIVQQMADFKSGARSFAGPARSPITLMIAIAKAATDDEVHAAAGYFSALKPTPNIKVVETDNVPKTQIARMFYTTLPDAGMEPLGQRIVEVPVDMAQFEHRDSRAQFTAYVPVGSVARGEALVKTGGSGKTAPCATCHGPDLRGVGPIPRIAGRSPSYLVRQLYDIRKGKRAGASAELMKPTVANLTHDDMIALGAYLGSLQP</sequence>
<gene>
    <name evidence="9" type="ORF">SAMN05444171_6712</name>
</gene>
<feature type="domain" description="Cytochrome c" evidence="8">
    <location>
        <begin position="241"/>
        <end position="329"/>
    </location>
</feature>
<dbReference type="InterPro" id="IPR036909">
    <property type="entry name" value="Cyt_c-like_dom_sf"/>
</dbReference>
<dbReference type="PANTHER" id="PTHR33751">
    <property type="entry name" value="CBB3-TYPE CYTOCHROME C OXIDASE SUBUNIT FIXP"/>
    <property type="match status" value="1"/>
</dbReference>
<keyword evidence="3 6" id="KW-0479">Metal-binding</keyword>
<feature type="domain" description="Cytochrome c" evidence="8">
    <location>
        <begin position="91"/>
        <end position="177"/>
    </location>
</feature>
<dbReference type="Pfam" id="PF00034">
    <property type="entry name" value="Cytochrom_C"/>
    <property type="match status" value="1"/>
</dbReference>
<dbReference type="Proteomes" id="UP000183208">
    <property type="component" value="Unassembled WGS sequence"/>
</dbReference>
<evidence type="ECO:0000256" key="4">
    <source>
        <dbReference type="ARBA" id="ARBA00022982"/>
    </source>
</evidence>
<dbReference type="GO" id="GO:0046872">
    <property type="term" value="F:metal ion binding"/>
    <property type="evidence" value="ECO:0007669"/>
    <property type="project" value="UniProtKB-KW"/>
</dbReference>
<proteinExistence type="predicted"/>
<dbReference type="InterPro" id="IPR009056">
    <property type="entry name" value="Cyt_c-like_dom"/>
</dbReference>